<evidence type="ECO:0000313" key="2">
    <source>
        <dbReference type="EMBL" id="OBS15839.1"/>
    </source>
</evidence>
<name>A0A1B8A5T8_FUSPO</name>
<protein>
    <submittedName>
        <fullName evidence="2">Uncharacterized protein</fullName>
    </submittedName>
</protein>
<accession>A0A1B8A5T8</accession>
<reference evidence="2 3" key="1">
    <citation type="submission" date="2016-06" db="EMBL/GenBank/DDBJ databases">
        <title>Living apart together: crosstalk between the core and supernumerary genomes in a fungal plant pathogen.</title>
        <authorList>
            <person name="Vanheule A."/>
            <person name="Audenaert K."/>
            <person name="Warris S."/>
            <person name="Van De Geest H."/>
            <person name="Schijlen E."/>
            <person name="Hofte M."/>
            <person name="De Saeger S."/>
            <person name="Haesaert G."/>
            <person name="Waalwijk C."/>
            <person name="Van Der Lee T."/>
        </authorList>
    </citation>
    <scope>NUCLEOTIDE SEQUENCE [LARGE SCALE GENOMIC DNA]</scope>
    <source>
        <strain evidence="2 3">2516</strain>
    </source>
</reference>
<gene>
    <name evidence="2" type="ORF">FPOA_13400</name>
</gene>
<feature type="region of interest" description="Disordered" evidence="1">
    <location>
        <begin position="173"/>
        <end position="202"/>
    </location>
</feature>
<comment type="caution">
    <text evidence="2">The sequence shown here is derived from an EMBL/GenBank/DDBJ whole genome shotgun (WGS) entry which is preliminary data.</text>
</comment>
<dbReference type="STRING" id="36050.A0A1B8A5T8"/>
<proteinExistence type="predicted"/>
<dbReference type="OMA" id="TGVEMEF"/>
<sequence length="429" mass="47676">MSATSRRENEGPACDKRSAVDPSGPHRERLHQYPKNSLRDLLQINLDKGLFRQPVQWVDLHARLLGTQWEELPPCDTPGPIVVKGTQPSRSHLDPSEPAQALCNALTDIIQPDLDPARLSNAIKTGLGTLWPAVFSNSGHLPELDLYFGDHVYLSAVQVKAIWHLPCDGAKSHYSSPAPASTQPAGCSDTSTQSPSSDNYTTGPAIAYISKEELAFRRSRPFEVHEHPETKQNEPVIHLGELIARKLVPSNMDRDAYLVAVFLGMAQAHFYSPPPAANKGRPMIKLKEGIPPCPDFRDLKLRIITHNTETSSFIVYTGHVTSRFLQKFHDPSYACPNDDNASSSGIKIEYTRVPVWPILGLRERLGKALGDEIVGAFNQDEMKTWEKDPGEKRGEKRKRDLCPKLPIGDKNVSSERDKRRRGPQKGGQA</sequence>
<dbReference type="EMBL" id="LYXU01000128">
    <property type="protein sequence ID" value="OBS15839.1"/>
    <property type="molecule type" value="Genomic_DNA"/>
</dbReference>
<feature type="region of interest" description="Disordered" evidence="1">
    <location>
        <begin position="1"/>
        <end position="30"/>
    </location>
</feature>
<organism evidence="2 3">
    <name type="scientific">Fusarium poae</name>
    <dbReference type="NCBI Taxonomy" id="36050"/>
    <lineage>
        <taxon>Eukaryota</taxon>
        <taxon>Fungi</taxon>
        <taxon>Dikarya</taxon>
        <taxon>Ascomycota</taxon>
        <taxon>Pezizomycotina</taxon>
        <taxon>Sordariomycetes</taxon>
        <taxon>Hypocreomycetidae</taxon>
        <taxon>Hypocreales</taxon>
        <taxon>Nectriaceae</taxon>
        <taxon>Fusarium</taxon>
    </lineage>
</organism>
<keyword evidence="3" id="KW-1185">Reference proteome</keyword>
<feature type="region of interest" description="Disordered" evidence="1">
    <location>
        <begin position="383"/>
        <end position="429"/>
    </location>
</feature>
<evidence type="ECO:0000313" key="3">
    <source>
        <dbReference type="Proteomes" id="UP000091967"/>
    </source>
</evidence>
<evidence type="ECO:0000256" key="1">
    <source>
        <dbReference type="SAM" id="MobiDB-lite"/>
    </source>
</evidence>
<dbReference type="Proteomes" id="UP000091967">
    <property type="component" value="Unassembled WGS sequence"/>
</dbReference>
<dbReference type="AlphaFoldDB" id="A0A1B8A5T8"/>
<feature type="compositionally biased region" description="Basic and acidic residues" evidence="1">
    <location>
        <begin position="383"/>
        <end position="402"/>
    </location>
</feature>